<dbReference type="GO" id="GO:0003678">
    <property type="term" value="F:DNA helicase activity"/>
    <property type="evidence" value="ECO:0007669"/>
    <property type="project" value="InterPro"/>
</dbReference>
<dbReference type="GO" id="GO:0003677">
    <property type="term" value="F:DNA binding"/>
    <property type="evidence" value="ECO:0007669"/>
    <property type="project" value="InterPro"/>
</dbReference>
<evidence type="ECO:0000313" key="2">
    <source>
        <dbReference type="EMBL" id="PAV65480.1"/>
    </source>
</evidence>
<dbReference type="SMART" id="SM00491">
    <property type="entry name" value="HELICc2"/>
    <property type="match status" value="1"/>
</dbReference>
<protein>
    <recommendedName>
        <fullName evidence="1">ATP-dependent helicase C-terminal domain-containing protein</fullName>
    </recommendedName>
</protein>
<evidence type="ECO:0000313" key="3">
    <source>
        <dbReference type="Proteomes" id="UP000218231"/>
    </source>
</evidence>
<dbReference type="PANTHER" id="PTHR11472">
    <property type="entry name" value="DNA REPAIR DEAD HELICASE RAD3/XP-D SUBFAMILY MEMBER"/>
    <property type="match status" value="1"/>
</dbReference>
<dbReference type="AlphaFoldDB" id="A0A2A2JV38"/>
<accession>A0A2A2JV38</accession>
<keyword evidence="3" id="KW-1185">Reference proteome</keyword>
<dbReference type="InterPro" id="IPR045028">
    <property type="entry name" value="DinG/Rad3-like"/>
</dbReference>
<dbReference type="Pfam" id="PF13307">
    <property type="entry name" value="Helicase_C_2"/>
    <property type="match status" value="1"/>
</dbReference>
<dbReference type="Pfam" id="PF06733">
    <property type="entry name" value="DEAD_2"/>
    <property type="match status" value="1"/>
</dbReference>
<proteinExistence type="predicted"/>
<dbReference type="PANTHER" id="PTHR11472:SF41">
    <property type="entry name" value="ATP-DEPENDENT DNA HELICASE DDX11-RELATED"/>
    <property type="match status" value="1"/>
</dbReference>
<evidence type="ECO:0000259" key="1">
    <source>
        <dbReference type="SMART" id="SM00491"/>
    </source>
</evidence>
<dbReference type="InterPro" id="IPR006555">
    <property type="entry name" value="ATP-dep_Helicase_C"/>
</dbReference>
<reference evidence="2 3" key="1">
    <citation type="journal article" date="2017" name="Curr. Biol.">
        <title>Genome architecture and evolution of a unichromosomal asexual nematode.</title>
        <authorList>
            <person name="Fradin H."/>
            <person name="Zegar C."/>
            <person name="Gutwein M."/>
            <person name="Lucas J."/>
            <person name="Kovtun M."/>
            <person name="Corcoran D."/>
            <person name="Baugh L.R."/>
            <person name="Kiontke K."/>
            <person name="Gunsalus K."/>
            <person name="Fitch D.H."/>
            <person name="Piano F."/>
        </authorList>
    </citation>
    <scope>NUCLEOTIDE SEQUENCE [LARGE SCALE GENOMIC DNA]</scope>
    <source>
        <strain evidence="2">PF1309</strain>
    </source>
</reference>
<gene>
    <name evidence="2" type="ORF">WR25_24033</name>
</gene>
<dbReference type="Gene3D" id="3.40.50.300">
    <property type="entry name" value="P-loop containing nucleotide triphosphate hydrolases"/>
    <property type="match status" value="2"/>
</dbReference>
<sequence length="531" mass="59508">MKPVENHISFLLKSIKKSTRCSSKSCSDSCPFYKQQGIEKITNGILSRRLKNIEEIANEGSTVTGCPYFATRKALPICDLVLTPYQAGSLYSAEITLNTVTMGLNLVKQYIETYRTRLKAKNLEYMEQLRDVLTALETGLKKNGTSCDVHTIQAFFIKLDLFKFNLHKLVTYMENTDLCRKFHGFFIRLKKRAAKEQANPTEKEKDKKSGVAKLLTAKNKEDKKGAAKKEENVIFMKPQTEEKKKPFNFDNLPSPLFSVKSFLSALNNPCDDGRIVAEGDAKNPKFRFILLNPALKLQEVVSKARAVLLVGGTMEPAQLLWQSLGRTLTSLVSSIPKGCVAFFPSYAVLSDFISALNSSGIAKQLQEKKMLFVESRDNNEVWEKYVNAVNRTEKGAILCAVAGGKLSEGINFSDDLGRAVFMIGLPYPNKESVELKEKMKYLSSRVTNGGNLLYNSLCLHAVNQAIGRAIRHRRDFAAVVLIDSRFRDPSICTQLSSWISSRIKPMSCESFVKEAPGFYAKNYAEQKGNQK</sequence>
<feature type="domain" description="ATP-dependent helicase C-terminal" evidence="1">
    <location>
        <begin position="346"/>
        <end position="488"/>
    </location>
</feature>
<dbReference type="GO" id="GO:0005524">
    <property type="term" value="F:ATP binding"/>
    <property type="evidence" value="ECO:0007669"/>
    <property type="project" value="InterPro"/>
</dbReference>
<name>A0A2A2JV38_9BILA</name>
<comment type="caution">
    <text evidence="2">The sequence shown here is derived from an EMBL/GenBank/DDBJ whole genome shotgun (WGS) entry which is preliminary data.</text>
</comment>
<dbReference type="InterPro" id="IPR010614">
    <property type="entry name" value="RAD3-like_helicase_DEAD"/>
</dbReference>
<dbReference type="EMBL" id="LIAE01010206">
    <property type="protein sequence ID" value="PAV65480.1"/>
    <property type="molecule type" value="Genomic_DNA"/>
</dbReference>
<dbReference type="GO" id="GO:0006139">
    <property type="term" value="P:nucleobase-containing compound metabolic process"/>
    <property type="evidence" value="ECO:0007669"/>
    <property type="project" value="InterPro"/>
</dbReference>
<dbReference type="GO" id="GO:0005634">
    <property type="term" value="C:nucleus"/>
    <property type="evidence" value="ECO:0007669"/>
    <property type="project" value="TreeGrafter"/>
</dbReference>
<organism evidence="2 3">
    <name type="scientific">Diploscapter pachys</name>
    <dbReference type="NCBI Taxonomy" id="2018661"/>
    <lineage>
        <taxon>Eukaryota</taxon>
        <taxon>Metazoa</taxon>
        <taxon>Ecdysozoa</taxon>
        <taxon>Nematoda</taxon>
        <taxon>Chromadorea</taxon>
        <taxon>Rhabditida</taxon>
        <taxon>Rhabditina</taxon>
        <taxon>Rhabditomorpha</taxon>
        <taxon>Rhabditoidea</taxon>
        <taxon>Rhabditidae</taxon>
        <taxon>Diploscapter</taxon>
    </lineage>
</organism>
<dbReference type="OrthoDB" id="267079at2759"/>
<dbReference type="InterPro" id="IPR027417">
    <property type="entry name" value="P-loop_NTPase"/>
</dbReference>
<dbReference type="GO" id="GO:0034085">
    <property type="term" value="P:establishment of sister chromatid cohesion"/>
    <property type="evidence" value="ECO:0007669"/>
    <property type="project" value="TreeGrafter"/>
</dbReference>
<dbReference type="Proteomes" id="UP000218231">
    <property type="component" value="Unassembled WGS sequence"/>
</dbReference>
<dbReference type="GO" id="GO:0016818">
    <property type="term" value="F:hydrolase activity, acting on acid anhydrides, in phosphorus-containing anhydrides"/>
    <property type="evidence" value="ECO:0007669"/>
    <property type="project" value="InterPro"/>
</dbReference>
<dbReference type="STRING" id="2018661.A0A2A2JV38"/>